<comment type="caution">
    <text evidence="1">The sequence shown here is derived from an EMBL/GenBank/DDBJ whole genome shotgun (WGS) entry which is preliminary data.</text>
</comment>
<proteinExistence type="predicted"/>
<dbReference type="GO" id="GO:0003824">
    <property type="term" value="F:catalytic activity"/>
    <property type="evidence" value="ECO:0007669"/>
    <property type="project" value="InterPro"/>
</dbReference>
<dbReference type="AlphaFoldDB" id="A0AAW1SZL5"/>
<dbReference type="InterPro" id="IPR036038">
    <property type="entry name" value="Aminotransferase-like"/>
</dbReference>
<keyword evidence="2" id="KW-1185">Reference proteome</keyword>
<name>A0AAW1SZL5_9CHLO</name>
<organism evidence="1 2">
    <name type="scientific">Apatococcus fuscideae</name>
    <dbReference type="NCBI Taxonomy" id="2026836"/>
    <lineage>
        <taxon>Eukaryota</taxon>
        <taxon>Viridiplantae</taxon>
        <taxon>Chlorophyta</taxon>
        <taxon>core chlorophytes</taxon>
        <taxon>Trebouxiophyceae</taxon>
        <taxon>Chlorellales</taxon>
        <taxon>Chlorellaceae</taxon>
        <taxon>Apatococcus</taxon>
    </lineage>
</organism>
<accession>A0AAW1SZL5</accession>
<sequence>MLQMSRQRLGTEELASLAGVQQRNFTVKEAQSAKEVFMCSSFDPVVPIIMWDDQTISDGRPGPVTLSLRSMLLKNMDPKHGTSNHIQVPYA</sequence>
<reference evidence="1 2" key="1">
    <citation type="journal article" date="2024" name="Nat. Commun.">
        <title>Phylogenomics reveals the evolutionary origins of lichenization in chlorophyte algae.</title>
        <authorList>
            <person name="Puginier C."/>
            <person name="Libourel C."/>
            <person name="Otte J."/>
            <person name="Skaloud P."/>
            <person name="Haon M."/>
            <person name="Grisel S."/>
            <person name="Petersen M."/>
            <person name="Berrin J.G."/>
            <person name="Delaux P.M."/>
            <person name="Dal Grande F."/>
            <person name="Keller J."/>
        </authorList>
    </citation>
    <scope>NUCLEOTIDE SEQUENCE [LARGE SCALE GENOMIC DNA]</scope>
    <source>
        <strain evidence="1 2">SAG 2523</strain>
    </source>
</reference>
<dbReference type="Gene3D" id="3.20.10.10">
    <property type="entry name" value="D-amino Acid Aminotransferase, subunit A, domain 2"/>
    <property type="match status" value="1"/>
</dbReference>
<evidence type="ECO:0000313" key="2">
    <source>
        <dbReference type="Proteomes" id="UP001485043"/>
    </source>
</evidence>
<dbReference type="Proteomes" id="UP001485043">
    <property type="component" value="Unassembled WGS sequence"/>
</dbReference>
<dbReference type="SUPFAM" id="SSF56752">
    <property type="entry name" value="D-aminoacid aminotransferase-like PLP-dependent enzymes"/>
    <property type="match status" value="1"/>
</dbReference>
<protein>
    <submittedName>
        <fullName evidence="1">Uncharacterized protein</fullName>
    </submittedName>
</protein>
<evidence type="ECO:0000313" key="1">
    <source>
        <dbReference type="EMBL" id="KAK9861704.1"/>
    </source>
</evidence>
<gene>
    <name evidence="1" type="ORF">WJX84_000279</name>
</gene>
<dbReference type="InterPro" id="IPR043132">
    <property type="entry name" value="BCAT-like_C"/>
</dbReference>
<dbReference type="EMBL" id="JALJOV010000713">
    <property type="protein sequence ID" value="KAK9861704.1"/>
    <property type="molecule type" value="Genomic_DNA"/>
</dbReference>